<gene>
    <name evidence="4" type="ORF">SORDD16_00238</name>
</gene>
<organism evidence="4 5">
    <name type="scientific">Streptococcus oralis</name>
    <dbReference type="NCBI Taxonomy" id="1303"/>
    <lineage>
        <taxon>Bacteria</taxon>
        <taxon>Bacillati</taxon>
        <taxon>Bacillota</taxon>
        <taxon>Bacilli</taxon>
        <taxon>Lactobacillales</taxon>
        <taxon>Streptococcaceae</taxon>
        <taxon>Streptococcus</taxon>
    </lineage>
</organism>
<feature type="domain" description="HTH cro/C1-type" evidence="3">
    <location>
        <begin position="7"/>
        <end position="61"/>
    </location>
</feature>
<keyword evidence="2" id="KW-0812">Transmembrane</keyword>
<dbReference type="AlphaFoldDB" id="A0A139PG82"/>
<proteinExistence type="predicted"/>
<reference evidence="4 5" key="1">
    <citation type="submission" date="2016-01" db="EMBL/GenBank/DDBJ databases">
        <title>Highly variable Streptococcus oralis are common among viridans streptococci isolated from primates.</title>
        <authorList>
            <person name="Denapaite D."/>
            <person name="Rieger M."/>
            <person name="Koendgen S."/>
            <person name="Brueckner R."/>
            <person name="Ochigava I."/>
            <person name="Kappeler P."/>
            <person name="Maetz-Rensing K."/>
            <person name="Leendertz F."/>
            <person name="Hakenbeck R."/>
        </authorList>
    </citation>
    <scope>NUCLEOTIDE SEQUENCE [LARGE SCALE GENOMIC DNA]</scope>
    <source>
        <strain evidence="4 5">DD16</strain>
    </source>
</reference>
<dbReference type="InterPro" id="IPR001387">
    <property type="entry name" value="Cro/C1-type_HTH"/>
</dbReference>
<name>A0A139PG82_STROR</name>
<dbReference type="EMBL" id="LQOB01000017">
    <property type="protein sequence ID" value="KXT88202.1"/>
    <property type="molecule type" value="Genomic_DNA"/>
</dbReference>
<dbReference type="Pfam" id="PF01381">
    <property type="entry name" value="HTH_3"/>
    <property type="match status" value="1"/>
</dbReference>
<evidence type="ECO:0000259" key="3">
    <source>
        <dbReference type="PROSITE" id="PS50943"/>
    </source>
</evidence>
<evidence type="ECO:0000256" key="1">
    <source>
        <dbReference type="ARBA" id="ARBA00023125"/>
    </source>
</evidence>
<dbReference type="GO" id="GO:0003677">
    <property type="term" value="F:DNA binding"/>
    <property type="evidence" value="ECO:0007669"/>
    <property type="project" value="UniProtKB-KW"/>
</dbReference>
<dbReference type="Gene3D" id="1.10.260.40">
    <property type="entry name" value="lambda repressor-like DNA-binding domains"/>
    <property type="match status" value="1"/>
</dbReference>
<dbReference type="PANTHER" id="PTHR46558:SF13">
    <property type="entry name" value="HTH-TYPE TRANSCRIPTIONAL REGULATOR IMMR"/>
    <property type="match status" value="1"/>
</dbReference>
<dbReference type="PROSITE" id="PS50943">
    <property type="entry name" value="HTH_CROC1"/>
    <property type="match status" value="1"/>
</dbReference>
<dbReference type="Proteomes" id="UP000072653">
    <property type="component" value="Unassembled WGS sequence"/>
</dbReference>
<dbReference type="PATRIC" id="fig|1303.79.peg.261"/>
<dbReference type="SMART" id="SM00530">
    <property type="entry name" value="HTH_XRE"/>
    <property type="match status" value="1"/>
</dbReference>
<feature type="transmembrane region" description="Helical" evidence="2">
    <location>
        <begin position="140"/>
        <end position="165"/>
    </location>
</feature>
<keyword evidence="2" id="KW-0472">Membrane</keyword>
<keyword evidence="1" id="KW-0238">DNA-binding</keyword>
<evidence type="ECO:0000313" key="4">
    <source>
        <dbReference type="EMBL" id="KXT88202.1"/>
    </source>
</evidence>
<dbReference type="CDD" id="cd00093">
    <property type="entry name" value="HTH_XRE"/>
    <property type="match status" value="1"/>
</dbReference>
<protein>
    <recommendedName>
        <fullName evidence="3">HTH cro/C1-type domain-containing protein</fullName>
    </recommendedName>
</protein>
<evidence type="ECO:0000256" key="2">
    <source>
        <dbReference type="SAM" id="Phobius"/>
    </source>
</evidence>
<evidence type="ECO:0000313" key="5">
    <source>
        <dbReference type="Proteomes" id="UP000072653"/>
    </source>
</evidence>
<dbReference type="SUPFAM" id="SSF47413">
    <property type="entry name" value="lambda repressor-like DNA-binding domains"/>
    <property type="match status" value="1"/>
</dbReference>
<comment type="caution">
    <text evidence="4">The sequence shown here is derived from an EMBL/GenBank/DDBJ whole genome shotgun (WGS) entry which is preliminary data.</text>
</comment>
<dbReference type="OrthoDB" id="9805856at2"/>
<dbReference type="RefSeq" id="WP_061452035.1">
    <property type="nucleotide sequence ID" value="NZ_KQ969550.1"/>
</dbReference>
<dbReference type="PANTHER" id="PTHR46558">
    <property type="entry name" value="TRACRIPTIONAL REGULATORY PROTEIN-RELATED-RELATED"/>
    <property type="match status" value="1"/>
</dbReference>
<keyword evidence="2" id="KW-1133">Transmembrane helix</keyword>
<accession>A0A139PG82</accession>
<feature type="transmembrane region" description="Helical" evidence="2">
    <location>
        <begin position="109"/>
        <end position="128"/>
    </location>
</feature>
<dbReference type="InterPro" id="IPR010982">
    <property type="entry name" value="Lambda_DNA-bd_dom_sf"/>
</dbReference>
<sequence>MNMADRIQYLRKIKGISQEELADKVGVSRQAVSKWESEQSTPELEKVIIMSDYFGVTTDYILKGIELVVDKEQKNREFASKVLYISSTAFIAIGLFCAFAEWYEKQTMEAILGAIIIQVVGIVGYFIARILSEEKAPFYVNWLNIIGIAFMPTSMATGFISLLIFKQGWVAPYPIGIFHVLNFILVLFVILITSYIILKKQIK</sequence>
<feature type="transmembrane region" description="Helical" evidence="2">
    <location>
        <begin position="82"/>
        <end position="103"/>
    </location>
</feature>
<feature type="transmembrane region" description="Helical" evidence="2">
    <location>
        <begin position="177"/>
        <end position="198"/>
    </location>
</feature>